<sequence length="544" mass="61368">MNERMIPMIKTESVFIENILDELGRGSLVFPPTPRPFVWQPVDMLALFTSIIKGHPIGTPLLWEKTQDHPGSKVITSRDVTTSFKPNSSTAHAYILDGQQRLLTLWGCLAHDDAPLLSANAEPWWWDVFFDLKNKIFVHARNGRVPITYFPVRALLKTVDFLDASRTIQNEYDDPKSLIKEAELLAQRIRSYRLPINRMKGGTLSQAVEICALLDKPGSSYAPDQIISAFKFNGPNNPNLSHWIDQRLAALENENFGTISRMAILQSIGAIAGVVIHKTMWTGLPKTIDDQLIKTLDKAEKALFAATDFLVNTVGVPGAPLLPYMQQFTLLCAFFDKCAKPNSTQKERLIHWFWATSYSGWFEDVNPVSMKHAIRDMVQFALGESEHFTFMNTQESTRPFPHLFDPRSARVKVLLLRQIACKPLEPNTGQPLDLINLANNTNNWLSLFPLADNLAFHTANRILIPRKLGESPVSLLRNIPHHIRTKVLKSHSISEKAYEHLVAGDDEAFIEARGKTLKKKELHFIMSQGLKTTYPTPGHKKAPA</sequence>
<dbReference type="PANTHER" id="PTHR37292:SF2">
    <property type="entry name" value="DUF262 DOMAIN-CONTAINING PROTEIN"/>
    <property type="match status" value="1"/>
</dbReference>
<feature type="domain" description="GmrSD restriction endonucleases N-terminal" evidence="1">
    <location>
        <begin position="17"/>
        <end position="132"/>
    </location>
</feature>
<dbReference type="AlphaFoldDB" id="A0A8J7QN15"/>
<accession>A0A8J7QN15</accession>
<keyword evidence="3" id="KW-1185">Reference proteome</keyword>
<organism evidence="2 3">
    <name type="scientific">Acanthopleuribacter pedis</name>
    <dbReference type="NCBI Taxonomy" id="442870"/>
    <lineage>
        <taxon>Bacteria</taxon>
        <taxon>Pseudomonadati</taxon>
        <taxon>Acidobacteriota</taxon>
        <taxon>Holophagae</taxon>
        <taxon>Acanthopleuribacterales</taxon>
        <taxon>Acanthopleuribacteraceae</taxon>
        <taxon>Acanthopleuribacter</taxon>
    </lineage>
</organism>
<dbReference type="EMBL" id="JAFREP010000024">
    <property type="protein sequence ID" value="MBO1321413.1"/>
    <property type="molecule type" value="Genomic_DNA"/>
</dbReference>
<evidence type="ECO:0000313" key="2">
    <source>
        <dbReference type="EMBL" id="MBO1321413.1"/>
    </source>
</evidence>
<dbReference type="PANTHER" id="PTHR37292">
    <property type="entry name" value="VNG6097C"/>
    <property type="match status" value="1"/>
</dbReference>
<protein>
    <submittedName>
        <fullName evidence="2">DUF262 domain-containing protein</fullName>
    </submittedName>
</protein>
<dbReference type="Proteomes" id="UP000664417">
    <property type="component" value="Unassembled WGS sequence"/>
</dbReference>
<name>A0A8J7QN15_9BACT</name>
<dbReference type="InterPro" id="IPR004919">
    <property type="entry name" value="GmrSD_N"/>
</dbReference>
<evidence type="ECO:0000259" key="1">
    <source>
        <dbReference type="Pfam" id="PF03235"/>
    </source>
</evidence>
<evidence type="ECO:0000313" key="3">
    <source>
        <dbReference type="Proteomes" id="UP000664417"/>
    </source>
</evidence>
<dbReference type="RefSeq" id="WP_207861387.1">
    <property type="nucleotide sequence ID" value="NZ_JAFREP010000024.1"/>
</dbReference>
<dbReference type="Pfam" id="PF03235">
    <property type="entry name" value="GmrSD_N"/>
    <property type="match status" value="1"/>
</dbReference>
<comment type="caution">
    <text evidence="2">The sequence shown here is derived from an EMBL/GenBank/DDBJ whole genome shotgun (WGS) entry which is preliminary data.</text>
</comment>
<reference evidence="2" key="1">
    <citation type="submission" date="2021-03" db="EMBL/GenBank/DDBJ databases">
        <authorList>
            <person name="Wang G."/>
        </authorList>
    </citation>
    <scope>NUCLEOTIDE SEQUENCE</scope>
    <source>
        <strain evidence="2">KCTC 12899</strain>
    </source>
</reference>
<gene>
    <name evidence="2" type="ORF">J3U88_23225</name>
</gene>
<proteinExistence type="predicted"/>